<proteinExistence type="predicted"/>
<dbReference type="Proteomes" id="UP000321393">
    <property type="component" value="Unassembled WGS sequence"/>
</dbReference>
<feature type="region of interest" description="Disordered" evidence="1">
    <location>
        <begin position="1"/>
        <end position="22"/>
    </location>
</feature>
<evidence type="ECO:0000313" key="5">
    <source>
        <dbReference type="Proteomes" id="UP000321947"/>
    </source>
</evidence>
<dbReference type="SUPFAM" id="SSF56672">
    <property type="entry name" value="DNA/RNA polymerases"/>
    <property type="match status" value="1"/>
</dbReference>
<gene>
    <name evidence="3" type="ORF">E5676_scaffold477G00170</name>
    <name evidence="2" type="ORF">E6C27_scaffold795G00190</name>
</gene>
<evidence type="ECO:0000313" key="4">
    <source>
        <dbReference type="Proteomes" id="UP000321393"/>
    </source>
</evidence>
<reference evidence="4 5" key="1">
    <citation type="submission" date="2019-08" db="EMBL/GenBank/DDBJ databases">
        <title>Draft genome sequences of two oriental melons (Cucumis melo L. var makuwa).</title>
        <authorList>
            <person name="Kwon S.-Y."/>
        </authorList>
    </citation>
    <scope>NUCLEOTIDE SEQUENCE [LARGE SCALE GENOMIC DNA]</scope>
    <source>
        <strain evidence="5">cv. Chang Bougi</strain>
        <strain evidence="4">cv. SW 3</strain>
        <tissue evidence="3">Leaf</tissue>
    </source>
</reference>
<protein>
    <submittedName>
        <fullName evidence="3">Retrovirus-related Pol polyprotein from transposon 297 family</fullName>
    </submittedName>
</protein>
<dbReference type="Proteomes" id="UP000321947">
    <property type="component" value="Unassembled WGS sequence"/>
</dbReference>
<evidence type="ECO:0000313" key="2">
    <source>
        <dbReference type="EMBL" id="KAA0042324.1"/>
    </source>
</evidence>
<feature type="region of interest" description="Disordered" evidence="1">
    <location>
        <begin position="91"/>
        <end position="114"/>
    </location>
</feature>
<dbReference type="InterPro" id="IPR043502">
    <property type="entry name" value="DNA/RNA_pol_sf"/>
</dbReference>
<name>A0A5D3CW21_CUCMM</name>
<evidence type="ECO:0000313" key="3">
    <source>
        <dbReference type="EMBL" id="TYK15448.1"/>
    </source>
</evidence>
<organism evidence="3 5">
    <name type="scientific">Cucumis melo var. makuwa</name>
    <name type="common">Oriental melon</name>
    <dbReference type="NCBI Taxonomy" id="1194695"/>
    <lineage>
        <taxon>Eukaryota</taxon>
        <taxon>Viridiplantae</taxon>
        <taxon>Streptophyta</taxon>
        <taxon>Embryophyta</taxon>
        <taxon>Tracheophyta</taxon>
        <taxon>Spermatophyta</taxon>
        <taxon>Magnoliopsida</taxon>
        <taxon>eudicotyledons</taxon>
        <taxon>Gunneridae</taxon>
        <taxon>Pentapetalae</taxon>
        <taxon>rosids</taxon>
        <taxon>fabids</taxon>
        <taxon>Cucurbitales</taxon>
        <taxon>Cucurbitaceae</taxon>
        <taxon>Benincaseae</taxon>
        <taxon>Cucumis</taxon>
    </lineage>
</organism>
<sequence length="411" mass="46769">MAENSKKISSRTLDSNNSSSYDNSVEEQVNLLTKLFASFVKGKVPKVVSCGVYGLLGHHNDQYPELKEISAMEGFRRNDSHSNTYNSYWRDHPNLRWGPQEPKPTNTSSSSSSSQGLLSVEFDGNVVSCSIFDDVKSSNVHVSLCALDTLESLKKLEEHDKFNELIDQATLEHVENEFAKNKPSDDDLSIFLDFVTSVNDEYVLVDNIATNEHVPENDFVSSNEHDQGRNIKDDSEHILKSIVIENDHDTSIHIKNFEKENDLEKDYCEVSLHKECESSNTNELTRPLQENGIKLKVLPSHLKYVFLGEKNTYHVIISKELTKEQEARLLETLKIHRQAIGAKNKIQPQRRVNPNLKEFVKKEVFKLKDVGIIYPVPHSTWVSLIYVVPKKTGMTIVENSQGKFVHTRVSK</sequence>
<evidence type="ECO:0000256" key="1">
    <source>
        <dbReference type="SAM" id="MobiDB-lite"/>
    </source>
</evidence>
<dbReference type="AlphaFoldDB" id="A0A5D3CW21"/>
<comment type="caution">
    <text evidence="3">The sequence shown here is derived from an EMBL/GenBank/DDBJ whole genome shotgun (WGS) entry which is preliminary data.</text>
</comment>
<dbReference type="EMBL" id="SSTD01008482">
    <property type="protein sequence ID" value="TYK15448.1"/>
    <property type="molecule type" value="Genomic_DNA"/>
</dbReference>
<dbReference type="Gene3D" id="3.10.10.10">
    <property type="entry name" value="HIV Type 1 Reverse Transcriptase, subunit A, domain 1"/>
    <property type="match status" value="1"/>
</dbReference>
<accession>A0A5D3CW21</accession>
<dbReference type="EMBL" id="SSTE01016125">
    <property type="protein sequence ID" value="KAA0042324.1"/>
    <property type="molecule type" value="Genomic_DNA"/>
</dbReference>